<proteinExistence type="predicted"/>
<dbReference type="InterPro" id="IPR006740">
    <property type="entry name" value="DUF604"/>
</dbReference>
<protein>
    <submittedName>
        <fullName evidence="2">Uncharacterized protein</fullName>
    </submittedName>
</protein>
<dbReference type="Proteomes" id="UP001168098">
    <property type="component" value="Unassembled WGS sequence"/>
</dbReference>
<accession>A0AA39DGS5</accession>
<reference evidence="2 3" key="1">
    <citation type="journal article" date="2023" name="BMC Biotechnol.">
        <title>Vitis rotundifolia cv Carlos genome sequencing.</title>
        <authorList>
            <person name="Huff M."/>
            <person name="Hulse-Kemp A."/>
            <person name="Scheffler B."/>
            <person name="Youngblood R."/>
            <person name="Simpson S."/>
            <person name="Babiker E."/>
            <person name="Staton M."/>
        </authorList>
    </citation>
    <scope>NUCLEOTIDE SEQUENCE [LARGE SCALE GENOMIC DNA]</scope>
    <source>
        <tissue evidence="2">Leaf</tissue>
    </source>
</reference>
<dbReference type="Gene3D" id="3.90.550.50">
    <property type="match status" value="1"/>
</dbReference>
<sequence>MSQARETSYGPFKACNFVVFSIEKPSENLVRVIRCAILIFLVTSFSLVLYSAVTSQTRWFPFPEGADQYSGGPYGTTDYTSGDNLGETNISHVQFGIAGSVATWKNRRHYSELWWKPNVSRGYVWLDGKPDAAVPWPKSSPPYRVSEDWSRFKYSSSQSAVRIARIVSESFRVGLPNVRWFVMGDDDTVFFTENLVSVLAKYDHRQVYYIGANSESVEQDVMHSYGMAFGGGGFAVSYGLAAKLATMLDGCLDRYYRFYGSDQRIWACVSEIGVSLTMERGFHQIDIRGDPYGLLAAHPVAPLVSLHHIDAVRPMFPNHTHLDSLKSLFRAYQVDPARILQQSFCYDRRRNWSISVSWGYTAQLYPWLVPAHILDTPLQTFQTWRSRSQGPFTFNTRKVTSDPCEQPVIYFLEEVQEVAKGETMSSYGRAVVQPGKACQRPDYAPVMAVQRIKVSTLKMSPQDWKKAPRRQCSEIVKLKDSTLQVKIRSCKP</sequence>
<comment type="caution">
    <text evidence="2">The sequence shown here is derived from an EMBL/GenBank/DDBJ whole genome shotgun (WGS) entry which is preliminary data.</text>
</comment>
<keyword evidence="1" id="KW-0812">Transmembrane</keyword>
<name>A0AA39DGS5_VITRO</name>
<feature type="transmembrane region" description="Helical" evidence="1">
    <location>
        <begin position="32"/>
        <end position="53"/>
    </location>
</feature>
<gene>
    <name evidence="2" type="ORF">PVL29_016686</name>
</gene>
<dbReference type="Pfam" id="PF04646">
    <property type="entry name" value="DUF604"/>
    <property type="match status" value="1"/>
</dbReference>
<keyword evidence="1" id="KW-0472">Membrane</keyword>
<dbReference type="PANTHER" id="PTHR10811">
    <property type="entry name" value="FRINGE-RELATED"/>
    <property type="match status" value="1"/>
</dbReference>
<organism evidence="2 3">
    <name type="scientific">Vitis rotundifolia</name>
    <name type="common">Muscadine grape</name>
    <dbReference type="NCBI Taxonomy" id="103349"/>
    <lineage>
        <taxon>Eukaryota</taxon>
        <taxon>Viridiplantae</taxon>
        <taxon>Streptophyta</taxon>
        <taxon>Embryophyta</taxon>
        <taxon>Tracheophyta</taxon>
        <taxon>Spermatophyta</taxon>
        <taxon>Magnoliopsida</taxon>
        <taxon>eudicotyledons</taxon>
        <taxon>Gunneridae</taxon>
        <taxon>Pentapetalae</taxon>
        <taxon>rosids</taxon>
        <taxon>Vitales</taxon>
        <taxon>Vitaceae</taxon>
        <taxon>Viteae</taxon>
        <taxon>Vitis</taxon>
    </lineage>
</organism>
<evidence type="ECO:0000313" key="2">
    <source>
        <dbReference type="EMBL" id="KAJ9684323.1"/>
    </source>
</evidence>
<evidence type="ECO:0000256" key="1">
    <source>
        <dbReference type="SAM" id="Phobius"/>
    </source>
</evidence>
<keyword evidence="3" id="KW-1185">Reference proteome</keyword>
<dbReference type="FunFam" id="3.90.550.50:FF:000006">
    <property type="entry name" value="Fringe-related protein-like"/>
    <property type="match status" value="1"/>
</dbReference>
<evidence type="ECO:0000313" key="3">
    <source>
        <dbReference type="Proteomes" id="UP001168098"/>
    </source>
</evidence>
<dbReference type="AlphaFoldDB" id="A0AA39DGS5"/>
<dbReference type="EMBL" id="JARBHA010000013">
    <property type="protein sequence ID" value="KAJ9684323.1"/>
    <property type="molecule type" value="Genomic_DNA"/>
</dbReference>
<keyword evidence="1" id="KW-1133">Transmembrane helix</keyword>